<comment type="caution">
    <text evidence="1">The sequence shown here is derived from an EMBL/GenBank/DDBJ whole genome shotgun (WGS) entry which is preliminary data.</text>
</comment>
<accession>A0ABQ5BI46</accession>
<evidence type="ECO:0000313" key="1">
    <source>
        <dbReference type="EMBL" id="GJT14465.1"/>
    </source>
</evidence>
<reference evidence="1" key="1">
    <citation type="journal article" date="2022" name="Int. J. Mol. Sci.">
        <title>Draft Genome of Tanacetum Coccineum: Genomic Comparison of Closely Related Tanacetum-Family Plants.</title>
        <authorList>
            <person name="Yamashiro T."/>
            <person name="Shiraishi A."/>
            <person name="Nakayama K."/>
            <person name="Satake H."/>
        </authorList>
    </citation>
    <scope>NUCLEOTIDE SEQUENCE</scope>
</reference>
<proteinExistence type="predicted"/>
<evidence type="ECO:0000313" key="2">
    <source>
        <dbReference type="Proteomes" id="UP001151760"/>
    </source>
</evidence>
<keyword evidence="2" id="KW-1185">Reference proteome</keyword>
<protein>
    <recommendedName>
        <fullName evidence="3">Reverse transcriptase</fullName>
    </recommendedName>
</protein>
<reference evidence="1" key="2">
    <citation type="submission" date="2022-01" db="EMBL/GenBank/DDBJ databases">
        <authorList>
            <person name="Yamashiro T."/>
            <person name="Shiraishi A."/>
            <person name="Satake H."/>
            <person name="Nakayama K."/>
        </authorList>
    </citation>
    <scope>NUCLEOTIDE SEQUENCE</scope>
</reference>
<dbReference type="EMBL" id="BQNB010013314">
    <property type="protein sequence ID" value="GJT14465.1"/>
    <property type="molecule type" value="Genomic_DNA"/>
</dbReference>
<dbReference type="Proteomes" id="UP001151760">
    <property type="component" value="Unassembled WGS sequence"/>
</dbReference>
<gene>
    <name evidence="1" type="ORF">Tco_0861507</name>
</gene>
<sequence length="137" mass="16220">MLKTRRTLRRQWLDSAMDRSNADETSIIHRLKVWNTSTNHLARWNYKAKVVMKKQKRMKSDNHIAHCSREAIRFSLLTHKHKSFQSINGRETHFLMGPLKEEFMLLSAKRVVDPDHPEQVYLLRKALYGLKQAPRAV</sequence>
<name>A0ABQ5BI46_9ASTR</name>
<evidence type="ECO:0008006" key="3">
    <source>
        <dbReference type="Google" id="ProtNLM"/>
    </source>
</evidence>
<organism evidence="1 2">
    <name type="scientific">Tanacetum coccineum</name>
    <dbReference type="NCBI Taxonomy" id="301880"/>
    <lineage>
        <taxon>Eukaryota</taxon>
        <taxon>Viridiplantae</taxon>
        <taxon>Streptophyta</taxon>
        <taxon>Embryophyta</taxon>
        <taxon>Tracheophyta</taxon>
        <taxon>Spermatophyta</taxon>
        <taxon>Magnoliopsida</taxon>
        <taxon>eudicotyledons</taxon>
        <taxon>Gunneridae</taxon>
        <taxon>Pentapetalae</taxon>
        <taxon>asterids</taxon>
        <taxon>campanulids</taxon>
        <taxon>Asterales</taxon>
        <taxon>Asteraceae</taxon>
        <taxon>Asteroideae</taxon>
        <taxon>Anthemideae</taxon>
        <taxon>Anthemidinae</taxon>
        <taxon>Tanacetum</taxon>
    </lineage>
</organism>